<evidence type="ECO:0000256" key="3">
    <source>
        <dbReference type="ARBA" id="ARBA00023274"/>
    </source>
</evidence>
<dbReference type="PRINTS" id="PR00060">
    <property type="entry name" value="RIBOSOMALL16"/>
</dbReference>
<dbReference type="GeneID" id="2717376"/>
<dbReference type="PANTHER" id="PTHR12220">
    <property type="entry name" value="50S/60S RIBOSOMAL PROTEIN L16"/>
    <property type="match status" value="1"/>
</dbReference>
<dbReference type="GO" id="GO:0032543">
    <property type="term" value="P:mitochondrial translation"/>
    <property type="evidence" value="ECO:0007669"/>
    <property type="project" value="TreeGrafter"/>
</dbReference>
<dbReference type="EMBL" id="AY342361">
    <property type="protein sequence ID" value="AAP94709.1"/>
    <property type="molecule type" value="Genomic_DNA"/>
</dbReference>
<dbReference type="InterPro" id="IPR047873">
    <property type="entry name" value="Ribosomal_uL16"/>
</dbReference>
<dbReference type="Pfam" id="PF00252">
    <property type="entry name" value="Ribosomal_L16"/>
    <property type="match status" value="1"/>
</dbReference>
<evidence type="ECO:0000256" key="2">
    <source>
        <dbReference type="ARBA" id="ARBA00022980"/>
    </source>
</evidence>
<dbReference type="PANTHER" id="PTHR12220:SF13">
    <property type="entry name" value="LARGE RIBOSOMAL SUBUNIT PROTEIN UL16M"/>
    <property type="match status" value="1"/>
</dbReference>
<geneLocation type="mitochondrion" evidence="5"/>
<dbReference type="GO" id="GO:0003735">
    <property type="term" value="F:structural constituent of ribosome"/>
    <property type="evidence" value="ECO:0007669"/>
    <property type="project" value="InterPro"/>
</dbReference>
<dbReference type="PROSITE" id="PS00701">
    <property type="entry name" value="RIBOSOMAL_L16_2"/>
    <property type="match status" value="1"/>
</dbReference>
<dbReference type="PROSITE" id="PS00586">
    <property type="entry name" value="RIBOSOMAL_L16_1"/>
    <property type="match status" value="1"/>
</dbReference>
<dbReference type="SUPFAM" id="SSF54686">
    <property type="entry name" value="Ribosomal protein L16p/L10e"/>
    <property type="match status" value="1"/>
</dbReference>
<dbReference type="InterPro" id="IPR016180">
    <property type="entry name" value="Ribosomal_uL16_dom"/>
</dbReference>
<evidence type="ECO:0000256" key="4">
    <source>
        <dbReference type="RuleBase" id="RU004413"/>
    </source>
</evidence>
<evidence type="ECO:0000256" key="1">
    <source>
        <dbReference type="ARBA" id="ARBA00008931"/>
    </source>
</evidence>
<protein>
    <submittedName>
        <fullName evidence="5">Ribosomal protein L16</fullName>
    </submittedName>
</protein>
<reference evidence="5" key="2">
    <citation type="journal article" date="2004" name="DNA Res.">
        <title>The complete mitochondrial genome sequence of the haptophyte Emiliania huxleyi and its relation to heterokonts.</title>
        <authorList>
            <person name="Sanchez Puerta M.V."/>
            <person name="Bachvaroff T.R."/>
            <person name="Delwiche C.F."/>
        </authorList>
    </citation>
    <scope>NUCLEOTIDE SEQUENCE</scope>
</reference>
<dbReference type="Gene3D" id="3.90.1170.10">
    <property type="entry name" value="Ribosomal protein L10e/L16"/>
    <property type="match status" value="1"/>
</dbReference>
<gene>
    <name evidence="5" type="primary">rpl16</name>
</gene>
<dbReference type="GO" id="GO:0005762">
    <property type="term" value="C:mitochondrial large ribosomal subunit"/>
    <property type="evidence" value="ECO:0007669"/>
    <property type="project" value="TreeGrafter"/>
</dbReference>
<dbReference type="AlphaFoldDB" id="Q6VEE3"/>
<dbReference type="NCBIfam" id="TIGR01164">
    <property type="entry name" value="rplP_bact"/>
    <property type="match status" value="1"/>
</dbReference>
<keyword evidence="3 4" id="KW-0687">Ribonucleoprotein</keyword>
<dbReference type="CDD" id="cd01433">
    <property type="entry name" value="Ribosomal_L16_L10e"/>
    <property type="match status" value="1"/>
</dbReference>
<evidence type="ECO:0000313" key="5">
    <source>
        <dbReference type="EMBL" id="AAP94709.1"/>
    </source>
</evidence>
<dbReference type="InterPro" id="IPR036920">
    <property type="entry name" value="Ribosomal_uL16_sf"/>
</dbReference>
<keyword evidence="5" id="KW-0496">Mitochondrion</keyword>
<dbReference type="RefSeq" id="NP_957727.1">
    <property type="nucleotide sequence ID" value="NC_005332.1"/>
</dbReference>
<dbReference type="GO" id="GO:0019843">
    <property type="term" value="F:rRNA binding"/>
    <property type="evidence" value="ECO:0007669"/>
    <property type="project" value="InterPro"/>
</dbReference>
<comment type="similarity">
    <text evidence="1 4">Belongs to the universal ribosomal protein uL16 family.</text>
</comment>
<keyword evidence="2 4" id="KW-0689">Ribosomal protein</keyword>
<sequence>MLLAPKRSKYKTIFIRKSLSNKAKSPILNFGLQGIFSKEMGRISSKQIEATRKFLRRNLKKQAKIWINIFPSKMITKKPQEVRMGKGKGYVKYWAYFIKKNEILFEVKGLNQLVIKKSLISSKYKLPVKSGLLTKYKN</sequence>
<dbReference type="InterPro" id="IPR020798">
    <property type="entry name" value="Ribosomal_uL16_CS"/>
</dbReference>
<accession>Q6VEE3</accession>
<name>Q6VEE3_EMIHU</name>
<proteinExistence type="inferred from homology"/>
<reference evidence="5" key="1">
    <citation type="submission" date="2003-07" db="EMBL/GenBank/DDBJ databases">
        <authorList>
            <person name="Sanchez-Puerta M.V."/>
            <person name="Bachvaroff T.R."/>
            <person name="Delwiche C.F."/>
        </authorList>
    </citation>
    <scope>NUCLEOTIDE SEQUENCE</scope>
</reference>
<organism evidence="5">
    <name type="scientific">Emiliania huxleyi</name>
    <name type="common">Coccolithophore</name>
    <name type="synonym">Pontosphaera huxleyi</name>
    <dbReference type="NCBI Taxonomy" id="2903"/>
    <lineage>
        <taxon>Eukaryota</taxon>
        <taxon>Haptista</taxon>
        <taxon>Haptophyta</taxon>
        <taxon>Prymnesiophyceae</taxon>
        <taxon>Isochrysidales</taxon>
        <taxon>Noelaerhabdaceae</taxon>
        <taxon>Emiliania</taxon>
    </lineage>
</organism>
<dbReference type="InterPro" id="IPR000114">
    <property type="entry name" value="Ribosomal_uL16_bact-type"/>
</dbReference>